<dbReference type="RefSeq" id="WP_067370931.1">
    <property type="nucleotide sequence ID" value="NZ_JBIUBN010000003.1"/>
</dbReference>
<name>A0A136PLP4_9ACTN</name>
<keyword evidence="4" id="KW-1185">Reference proteome</keyword>
<dbReference type="PANTHER" id="PTHR35174:SF3">
    <property type="entry name" value="BLL7171 PROTEIN"/>
    <property type="match status" value="1"/>
</dbReference>
<dbReference type="OrthoDB" id="668782at2"/>
<dbReference type="InterPro" id="IPR011008">
    <property type="entry name" value="Dimeric_a/b-barrel"/>
</dbReference>
<feature type="domain" description="YCII-related" evidence="2">
    <location>
        <begin position="1"/>
        <end position="113"/>
    </location>
</feature>
<dbReference type="InterPro" id="IPR005545">
    <property type="entry name" value="YCII"/>
</dbReference>
<gene>
    <name evidence="3" type="ORF">AWW66_24490</name>
</gene>
<dbReference type="EMBL" id="LRQV01000116">
    <property type="protein sequence ID" value="KXK59385.1"/>
    <property type="molecule type" value="Genomic_DNA"/>
</dbReference>
<dbReference type="PANTHER" id="PTHR35174">
    <property type="entry name" value="BLL7171 PROTEIN-RELATED"/>
    <property type="match status" value="1"/>
</dbReference>
<sequence>MRYMLLIWNRPGFAEELSERERTDLFGEVDALMAELTESGELVGGAALADPSTARTVRRHGDRPEVTDGPFLESKEQFAGYVTVDCDTPERAAEIAARWPDVRWGFGALEVRALMDEGGSAQ</sequence>
<comment type="similarity">
    <text evidence="1">Belongs to the YciI family.</text>
</comment>
<organism evidence="3 4">
    <name type="scientific">Micromonospora rosaria</name>
    <dbReference type="NCBI Taxonomy" id="47874"/>
    <lineage>
        <taxon>Bacteria</taxon>
        <taxon>Bacillati</taxon>
        <taxon>Actinomycetota</taxon>
        <taxon>Actinomycetes</taxon>
        <taxon>Micromonosporales</taxon>
        <taxon>Micromonosporaceae</taxon>
        <taxon>Micromonospora</taxon>
    </lineage>
</organism>
<proteinExistence type="inferred from homology"/>
<dbReference type="Pfam" id="PF03795">
    <property type="entry name" value="YCII"/>
    <property type="match status" value="1"/>
</dbReference>
<accession>A0A136PLP4</accession>
<evidence type="ECO:0000259" key="2">
    <source>
        <dbReference type="Pfam" id="PF03795"/>
    </source>
</evidence>
<comment type="caution">
    <text evidence="3">The sequence shown here is derived from an EMBL/GenBank/DDBJ whole genome shotgun (WGS) entry which is preliminary data.</text>
</comment>
<reference evidence="3 4" key="1">
    <citation type="submission" date="2016-01" db="EMBL/GenBank/DDBJ databases">
        <title>Whole genome sequence and analysis of Micromonospora rosaria DSM 803, which can produce antibacterial substance rosamicin.</title>
        <authorList>
            <person name="Yang H."/>
            <person name="He X."/>
            <person name="Zhu D."/>
        </authorList>
    </citation>
    <scope>NUCLEOTIDE SEQUENCE [LARGE SCALE GENOMIC DNA]</scope>
    <source>
        <strain evidence="3 4">DSM 803</strain>
    </source>
</reference>
<dbReference type="SUPFAM" id="SSF54909">
    <property type="entry name" value="Dimeric alpha+beta barrel"/>
    <property type="match status" value="1"/>
</dbReference>
<dbReference type="Gene3D" id="3.30.70.1060">
    <property type="entry name" value="Dimeric alpha+beta barrel"/>
    <property type="match status" value="1"/>
</dbReference>
<dbReference type="AlphaFoldDB" id="A0A136PLP4"/>
<dbReference type="Proteomes" id="UP000070620">
    <property type="component" value="Unassembled WGS sequence"/>
</dbReference>
<evidence type="ECO:0000256" key="1">
    <source>
        <dbReference type="ARBA" id="ARBA00007689"/>
    </source>
</evidence>
<evidence type="ECO:0000313" key="3">
    <source>
        <dbReference type="EMBL" id="KXK59385.1"/>
    </source>
</evidence>
<protein>
    <recommendedName>
        <fullName evidence="2">YCII-related domain-containing protein</fullName>
    </recommendedName>
</protein>
<evidence type="ECO:0000313" key="4">
    <source>
        <dbReference type="Proteomes" id="UP000070620"/>
    </source>
</evidence>